<dbReference type="PANTHER" id="PTHR47025:SF10">
    <property type="entry name" value="DNA-BINDING PROTEIN"/>
    <property type="match status" value="1"/>
</dbReference>
<feature type="domain" description="Tify" evidence="4">
    <location>
        <begin position="356"/>
        <end position="411"/>
    </location>
</feature>
<evidence type="ECO:0000259" key="4">
    <source>
        <dbReference type="Pfam" id="PF16135"/>
    </source>
</evidence>
<dbReference type="PANTHER" id="PTHR47025">
    <property type="entry name" value="AUTOIMMUNE REGULATOR"/>
    <property type="match status" value="1"/>
</dbReference>
<accession>A0AAV6XZZ7</accession>
<comment type="caution">
    <text evidence="5">The sequence shown here is derived from an EMBL/GenBank/DDBJ whole genome shotgun (WGS) entry which is preliminary data.</text>
</comment>
<sequence length="469" mass="51905">MDPLFLGADGSNVREKVTNEQFENDFLSISFNMEDQELGVSYGGIGNVVVNPFKDHVNRLHTSQDQSHSMESENTLEQPYGEKGENITLGHSTDIPDSNVRSMDSTSEGTDKNTCSKDNSNTVSLVDYQKTIIALLESPVSSYSLLYEQSSVLTSKTRSKIVRKLRASKFKLDSATKNKPETKAANKEAPNSVLTNVRSLTVTGMLDGVPVRYISSSREVVNAYEFESHAGRKTSHPNNHIYLENGKAMHQVVQELKNTPLSMLSEMDLPVGNSIVCTSQEKNTSFKLDTLSKCESETKAARKEEAKAARKEEAKAARRKAQNSFPSNVKCLLVTGMFDGVPVQYISSSREEALCGIIQGSGYLCGCQSCNYSKAVTAHEFECHADCSTHHPNNHIYFVNGKSIAQTVQELKSTPLSMLLDVIQTVAGFPINQKAFSVWKESFVAENRELQRVYGNEEISIQNENPIEI</sequence>
<feature type="compositionally biased region" description="Polar residues" evidence="3">
    <location>
        <begin position="89"/>
        <end position="108"/>
    </location>
</feature>
<dbReference type="InterPro" id="IPR032308">
    <property type="entry name" value="TDBD"/>
</dbReference>
<dbReference type="GO" id="GO:0045944">
    <property type="term" value="P:positive regulation of transcription by RNA polymerase II"/>
    <property type="evidence" value="ECO:0007669"/>
    <property type="project" value="TreeGrafter"/>
</dbReference>
<dbReference type="Proteomes" id="UP000826271">
    <property type="component" value="Unassembled WGS sequence"/>
</dbReference>
<gene>
    <name evidence="5" type="ORF">BUALT_Bualt02G0059600</name>
</gene>
<evidence type="ECO:0000313" key="5">
    <source>
        <dbReference type="EMBL" id="KAG8387808.1"/>
    </source>
</evidence>
<protein>
    <recommendedName>
        <fullName evidence="4">Tify domain-containing protein</fullName>
    </recommendedName>
</protein>
<dbReference type="AlphaFoldDB" id="A0AAV6XZZ7"/>
<dbReference type="EMBL" id="WHWC01000002">
    <property type="protein sequence ID" value="KAG8387808.1"/>
    <property type="molecule type" value="Genomic_DNA"/>
</dbReference>
<feature type="region of interest" description="Disordered" evidence="3">
    <location>
        <begin position="61"/>
        <end position="117"/>
    </location>
</feature>
<evidence type="ECO:0000256" key="2">
    <source>
        <dbReference type="ARBA" id="ARBA00023242"/>
    </source>
</evidence>
<dbReference type="GO" id="GO:0003682">
    <property type="term" value="F:chromatin binding"/>
    <property type="evidence" value="ECO:0007669"/>
    <property type="project" value="TreeGrafter"/>
</dbReference>
<evidence type="ECO:0000256" key="3">
    <source>
        <dbReference type="SAM" id="MobiDB-lite"/>
    </source>
</evidence>
<evidence type="ECO:0000313" key="6">
    <source>
        <dbReference type="Proteomes" id="UP000826271"/>
    </source>
</evidence>
<dbReference type="GO" id="GO:0042393">
    <property type="term" value="F:histone binding"/>
    <property type="evidence" value="ECO:0007669"/>
    <property type="project" value="TreeGrafter"/>
</dbReference>
<dbReference type="GO" id="GO:0005634">
    <property type="term" value="C:nucleus"/>
    <property type="evidence" value="ECO:0007669"/>
    <property type="project" value="UniProtKB-SubCell"/>
</dbReference>
<reference evidence="5" key="1">
    <citation type="submission" date="2019-10" db="EMBL/GenBank/DDBJ databases">
        <authorList>
            <person name="Zhang R."/>
            <person name="Pan Y."/>
            <person name="Wang J."/>
            <person name="Ma R."/>
            <person name="Yu S."/>
        </authorList>
    </citation>
    <scope>NUCLEOTIDE SEQUENCE</scope>
    <source>
        <strain evidence="5">LA-IB0</strain>
        <tissue evidence="5">Leaf</tissue>
    </source>
</reference>
<keyword evidence="6" id="KW-1185">Reference proteome</keyword>
<feature type="compositionally biased region" description="Polar residues" evidence="3">
    <location>
        <begin position="61"/>
        <end position="77"/>
    </location>
</feature>
<name>A0AAV6XZZ7_9LAMI</name>
<dbReference type="GO" id="GO:0000977">
    <property type="term" value="F:RNA polymerase II transcription regulatory region sequence-specific DNA binding"/>
    <property type="evidence" value="ECO:0007669"/>
    <property type="project" value="TreeGrafter"/>
</dbReference>
<feature type="domain" description="Tify" evidence="4">
    <location>
        <begin position="218"/>
        <end position="256"/>
    </location>
</feature>
<evidence type="ECO:0000256" key="1">
    <source>
        <dbReference type="ARBA" id="ARBA00004123"/>
    </source>
</evidence>
<dbReference type="Pfam" id="PF16135">
    <property type="entry name" value="TDBD"/>
    <property type="match status" value="2"/>
</dbReference>
<comment type="subcellular location">
    <subcellularLocation>
        <location evidence="1">Nucleus</location>
    </subcellularLocation>
</comment>
<organism evidence="5 6">
    <name type="scientific">Buddleja alternifolia</name>
    <dbReference type="NCBI Taxonomy" id="168488"/>
    <lineage>
        <taxon>Eukaryota</taxon>
        <taxon>Viridiplantae</taxon>
        <taxon>Streptophyta</taxon>
        <taxon>Embryophyta</taxon>
        <taxon>Tracheophyta</taxon>
        <taxon>Spermatophyta</taxon>
        <taxon>Magnoliopsida</taxon>
        <taxon>eudicotyledons</taxon>
        <taxon>Gunneridae</taxon>
        <taxon>Pentapetalae</taxon>
        <taxon>asterids</taxon>
        <taxon>lamiids</taxon>
        <taxon>Lamiales</taxon>
        <taxon>Scrophulariaceae</taxon>
        <taxon>Buddlejeae</taxon>
        <taxon>Buddleja</taxon>
    </lineage>
</organism>
<keyword evidence="2" id="KW-0539">Nucleus</keyword>
<proteinExistence type="predicted"/>